<comment type="caution">
    <text evidence="1">The sequence shown here is derived from an EMBL/GenBank/DDBJ whole genome shotgun (WGS) entry which is preliminary data.</text>
</comment>
<evidence type="ECO:0000313" key="1">
    <source>
        <dbReference type="EMBL" id="KAK1734202.1"/>
    </source>
</evidence>
<sequence length="412" mass="44493">MNHSCSYARVYGSGPQAQDFAFEIGVCTSLTFPFIFYDANGQPVNGVPDANGICTFPDSSCGVSAINTDTGGRVGNCCSAAPESVVTGGNYMFLAFAFILFPYFSSEIPTQMKPSIQQNLDVSSRNVLQGAEAFLIPYKEVFQFVEDIVNVKINYDYALNSGDFEAVNSLLHLGIAGTGVLASGIASILGAIPSVLLALTNPGLATDIELYEGCDIIAAGLDVHDITFTYWLIQVWKFVGTQVNMVLAGFMFGALELEFNTAGWMMAAGLIRDHTGVKLSISKLCQSFRELFGLELTGHNYHHIIDTDTEEGNMKEKIEKDMHETTDTSAASLAKEGLCIMACDLAVQLSKFLAIYLALATDAATATAYQLAALDSYLPSYGVAWTLVWLGDSKFLELSSFQSRSTDTSSSW</sequence>
<reference evidence="1" key="1">
    <citation type="submission" date="2023-06" db="EMBL/GenBank/DDBJ databases">
        <title>Survivors Of The Sea: Transcriptome response of Skeletonema marinoi to long-term dormancy.</title>
        <authorList>
            <person name="Pinder M.I.M."/>
            <person name="Kourtchenko O."/>
            <person name="Robertson E.K."/>
            <person name="Larsson T."/>
            <person name="Maumus F."/>
            <person name="Osuna-Cruz C.M."/>
            <person name="Vancaester E."/>
            <person name="Stenow R."/>
            <person name="Vandepoele K."/>
            <person name="Ploug H."/>
            <person name="Bruchert V."/>
            <person name="Godhe A."/>
            <person name="Topel M."/>
        </authorList>
    </citation>
    <scope>NUCLEOTIDE SEQUENCE</scope>
    <source>
        <strain evidence="1">R05AC</strain>
    </source>
</reference>
<accession>A0AAD9D558</accession>
<dbReference type="Proteomes" id="UP001224775">
    <property type="component" value="Unassembled WGS sequence"/>
</dbReference>
<dbReference type="AlphaFoldDB" id="A0AAD9D558"/>
<evidence type="ECO:0000313" key="2">
    <source>
        <dbReference type="Proteomes" id="UP001224775"/>
    </source>
</evidence>
<gene>
    <name evidence="1" type="ORF">QTG54_015205</name>
</gene>
<organism evidence="1 2">
    <name type="scientific">Skeletonema marinoi</name>
    <dbReference type="NCBI Taxonomy" id="267567"/>
    <lineage>
        <taxon>Eukaryota</taxon>
        <taxon>Sar</taxon>
        <taxon>Stramenopiles</taxon>
        <taxon>Ochrophyta</taxon>
        <taxon>Bacillariophyta</taxon>
        <taxon>Coscinodiscophyceae</taxon>
        <taxon>Thalassiosirophycidae</taxon>
        <taxon>Thalassiosirales</taxon>
        <taxon>Skeletonemataceae</taxon>
        <taxon>Skeletonema</taxon>
        <taxon>Skeletonema marinoi-dohrnii complex</taxon>
    </lineage>
</organism>
<proteinExistence type="predicted"/>
<dbReference type="EMBL" id="JATAAI010000041">
    <property type="protein sequence ID" value="KAK1734202.1"/>
    <property type="molecule type" value="Genomic_DNA"/>
</dbReference>
<keyword evidence="2" id="KW-1185">Reference proteome</keyword>
<protein>
    <submittedName>
        <fullName evidence="1">Uncharacterized protein</fullName>
    </submittedName>
</protein>
<name>A0AAD9D558_9STRA</name>